<protein>
    <submittedName>
        <fullName evidence="2">Putative sodium-dependent transporter</fullName>
    </submittedName>
</protein>
<feature type="transmembrane region" description="Helical" evidence="1">
    <location>
        <begin position="150"/>
        <end position="173"/>
    </location>
</feature>
<dbReference type="EMBL" id="ADOU02000004">
    <property type="protein sequence ID" value="KGJ69814.1"/>
    <property type="molecule type" value="Genomic_DNA"/>
</dbReference>
<reference evidence="2 3" key="1">
    <citation type="journal article" date="2014" name="BMC Genomics">
        <title>Comparative genomics of Bradyrhizobium japonicum CPAC 15 and Bradyrhizobium diazoefficiens CPAC 7: elite model strains for understanding symbiotic performance with soybean.</title>
        <authorList>
            <person name="Siqueira A.F."/>
            <person name="Ormeno-Orrillo E."/>
            <person name="Souza R.C."/>
            <person name="Rodrigues E.P."/>
            <person name="Almeida L.G."/>
            <person name="Barcellos F.G."/>
            <person name="Batista J.S."/>
            <person name="Nakatami A.S."/>
            <person name="Martinez-Romero E."/>
            <person name="Vasconcelos A.T."/>
            <person name="Hungria M."/>
        </authorList>
    </citation>
    <scope>NUCLEOTIDE SEQUENCE [LARGE SCALE GENOMIC DNA]</scope>
    <source>
        <strain evidence="2 3">SEMIA 5080</strain>
    </source>
</reference>
<evidence type="ECO:0000313" key="3">
    <source>
        <dbReference type="Proteomes" id="UP000024900"/>
    </source>
</evidence>
<feature type="transmembrane region" description="Helical" evidence="1">
    <location>
        <begin position="88"/>
        <end position="109"/>
    </location>
</feature>
<dbReference type="InterPro" id="IPR038770">
    <property type="entry name" value="Na+/solute_symporter_sf"/>
</dbReference>
<feature type="transmembrane region" description="Helical" evidence="1">
    <location>
        <begin position="219"/>
        <end position="236"/>
    </location>
</feature>
<keyword evidence="1" id="KW-0472">Membrane</keyword>
<keyword evidence="1" id="KW-1133">Transmembrane helix</keyword>
<comment type="caution">
    <text evidence="2">The sequence shown here is derived from an EMBL/GenBank/DDBJ whole genome shotgun (WGS) entry which is preliminary data.</text>
</comment>
<evidence type="ECO:0000313" key="2">
    <source>
        <dbReference type="EMBL" id="KGJ69814.1"/>
    </source>
</evidence>
<feature type="transmembrane region" description="Helical" evidence="1">
    <location>
        <begin position="38"/>
        <end position="57"/>
    </location>
</feature>
<feature type="transmembrane region" description="Helical" evidence="1">
    <location>
        <begin position="291"/>
        <end position="312"/>
    </location>
</feature>
<keyword evidence="1" id="KW-0812">Transmembrane</keyword>
<name>A0A837CKG0_9BRAD</name>
<proteinExistence type="predicted"/>
<feature type="transmembrane region" description="Helical" evidence="1">
    <location>
        <begin position="242"/>
        <end position="271"/>
    </location>
</feature>
<dbReference type="Proteomes" id="UP000024900">
    <property type="component" value="Unassembled WGS sequence"/>
</dbReference>
<dbReference type="AlphaFoldDB" id="A0A837CKG0"/>
<feature type="transmembrane region" description="Helical" evidence="1">
    <location>
        <begin position="121"/>
        <end position="143"/>
    </location>
</feature>
<gene>
    <name evidence="2" type="ORF">BJA5080_04421</name>
</gene>
<sequence length="347" mass="36398">MVEGIGLTTPLRMASNLQTIFAIPLRGLTWLGDQGTRAVAAIAFIAVAVPPLGALLRPYVTEAIFLLLCISFMRVDLAALYGHLRRPALVAAATAWTTIGVPLIVGLLAHVSGLDRSSPGLFLALMLQGMASPMMAAPALAALMGLDATLPLVALVTATALVPFTASLFASLFLGGMLSISPLTLGLKLLGILAASLLAATVIRRLFGTETIQRHKRPIDGINIVILLVFASAVMGDVATDFLAAPLFTIGVALLAFAVYFTLLTVTTLIFRRVGYERAFAIGLMVSQRNLGLMLAATAGALPATTWLYFALTQFPIHLAPYLLTPIARRLTAHAGTSGRAAADSPT</sequence>
<feature type="transmembrane region" description="Helical" evidence="1">
    <location>
        <begin position="185"/>
        <end position="207"/>
    </location>
</feature>
<organism evidence="2 3">
    <name type="scientific">Bradyrhizobium diazoefficiens SEMIA 5080</name>
    <dbReference type="NCBI Taxonomy" id="754504"/>
    <lineage>
        <taxon>Bacteria</taxon>
        <taxon>Pseudomonadati</taxon>
        <taxon>Pseudomonadota</taxon>
        <taxon>Alphaproteobacteria</taxon>
        <taxon>Hyphomicrobiales</taxon>
        <taxon>Nitrobacteraceae</taxon>
        <taxon>Bradyrhizobium</taxon>
    </lineage>
</organism>
<accession>A0A837CKG0</accession>
<evidence type="ECO:0000256" key="1">
    <source>
        <dbReference type="SAM" id="Phobius"/>
    </source>
</evidence>
<dbReference type="Gene3D" id="1.20.1530.20">
    <property type="match status" value="1"/>
</dbReference>